<evidence type="ECO:0000313" key="6">
    <source>
        <dbReference type="Proteomes" id="UP000664807"/>
    </source>
</evidence>
<keyword evidence="3" id="KW-0804">Transcription</keyword>
<dbReference type="PROSITE" id="PS01124">
    <property type="entry name" value="HTH_ARAC_FAMILY_2"/>
    <property type="match status" value="1"/>
</dbReference>
<name>A0ABS3FBY1_9FLAO</name>
<dbReference type="InterPro" id="IPR018060">
    <property type="entry name" value="HTH_AraC"/>
</dbReference>
<sequence length="193" mass="22734">MDSIREYWIKNMVCRRCLKVIKQELHDLDITVLSLELGKLTVKAPEIAIDQVDQKVMAVLHSNGFEIAKSEEEMIVEKIKIALISLVTNVPINIKEKTSDYLANLLHREYKVLSKMFSKKENITIEKYFIKLKIEKVKELIQLRQLTFSDIAYMLDYSSINHLSRQFKEIMGISMTDYKNSEEWQRDFLDEII</sequence>
<dbReference type="InterPro" id="IPR009057">
    <property type="entry name" value="Homeodomain-like_sf"/>
</dbReference>
<evidence type="ECO:0000256" key="1">
    <source>
        <dbReference type="ARBA" id="ARBA00023015"/>
    </source>
</evidence>
<reference evidence="5 6" key="1">
    <citation type="submission" date="2021-03" db="EMBL/GenBank/DDBJ databases">
        <title>Muricauda lutimaris sp. nov. and Muricauda ruestringensis sp. nov, two marine members of the Flavobacteriaceae isolated from deep sea sediments of Western Pacific.</title>
        <authorList>
            <person name="Zhao S."/>
            <person name="Liu R."/>
        </authorList>
    </citation>
    <scope>NUCLEOTIDE SEQUENCE [LARGE SCALE GENOMIC DNA]</scope>
    <source>
        <strain evidence="5 6">BC31-3-A3</strain>
    </source>
</reference>
<feature type="domain" description="HTH araC/xylS-type" evidence="4">
    <location>
        <begin position="102"/>
        <end position="181"/>
    </location>
</feature>
<protein>
    <submittedName>
        <fullName evidence="5">Helix-turn-helix transcriptional regulator</fullName>
    </submittedName>
</protein>
<keyword evidence="2" id="KW-0238">DNA-binding</keyword>
<evidence type="ECO:0000259" key="4">
    <source>
        <dbReference type="PROSITE" id="PS01124"/>
    </source>
</evidence>
<proteinExistence type="predicted"/>
<dbReference type="Proteomes" id="UP000664807">
    <property type="component" value="Unassembled WGS sequence"/>
</dbReference>
<dbReference type="RefSeq" id="WP_207026299.1">
    <property type="nucleotide sequence ID" value="NZ_JAFLNM010000001.1"/>
</dbReference>
<keyword evidence="6" id="KW-1185">Reference proteome</keyword>
<dbReference type="EMBL" id="JAFLNM010000001">
    <property type="protein sequence ID" value="MBO0340671.1"/>
    <property type="molecule type" value="Genomic_DNA"/>
</dbReference>
<comment type="caution">
    <text evidence="5">The sequence shown here is derived from an EMBL/GenBank/DDBJ whole genome shotgun (WGS) entry which is preliminary data.</text>
</comment>
<gene>
    <name evidence="5" type="ORF">J0654_03395</name>
</gene>
<accession>A0ABS3FBY1</accession>
<dbReference type="PANTHER" id="PTHR43280:SF2">
    <property type="entry name" value="HTH-TYPE TRANSCRIPTIONAL REGULATOR EXSA"/>
    <property type="match status" value="1"/>
</dbReference>
<dbReference type="SMART" id="SM00342">
    <property type="entry name" value="HTH_ARAC"/>
    <property type="match status" value="1"/>
</dbReference>
<keyword evidence="1" id="KW-0805">Transcription regulation</keyword>
<evidence type="ECO:0000256" key="2">
    <source>
        <dbReference type="ARBA" id="ARBA00023125"/>
    </source>
</evidence>
<dbReference type="Pfam" id="PF12833">
    <property type="entry name" value="HTH_18"/>
    <property type="match status" value="1"/>
</dbReference>
<dbReference type="Gene3D" id="1.10.10.60">
    <property type="entry name" value="Homeodomain-like"/>
    <property type="match status" value="1"/>
</dbReference>
<evidence type="ECO:0000256" key="3">
    <source>
        <dbReference type="ARBA" id="ARBA00023163"/>
    </source>
</evidence>
<dbReference type="PANTHER" id="PTHR43280">
    <property type="entry name" value="ARAC-FAMILY TRANSCRIPTIONAL REGULATOR"/>
    <property type="match status" value="1"/>
</dbReference>
<organism evidence="5 6">
    <name type="scientific">Flagellimonas profundi</name>
    <dbReference type="NCBI Taxonomy" id="2915620"/>
    <lineage>
        <taxon>Bacteria</taxon>
        <taxon>Pseudomonadati</taxon>
        <taxon>Bacteroidota</taxon>
        <taxon>Flavobacteriia</taxon>
        <taxon>Flavobacteriales</taxon>
        <taxon>Flavobacteriaceae</taxon>
        <taxon>Flagellimonas</taxon>
    </lineage>
</organism>
<evidence type="ECO:0000313" key="5">
    <source>
        <dbReference type="EMBL" id="MBO0340671.1"/>
    </source>
</evidence>
<dbReference type="SUPFAM" id="SSF46689">
    <property type="entry name" value="Homeodomain-like"/>
    <property type="match status" value="1"/>
</dbReference>